<dbReference type="OrthoDB" id="252101at2"/>
<dbReference type="GO" id="GO:0044010">
    <property type="term" value="P:single-species biofilm formation"/>
    <property type="evidence" value="ECO:0007669"/>
    <property type="project" value="TreeGrafter"/>
</dbReference>
<gene>
    <name evidence="2" type="ORF">THTE_0181</name>
</gene>
<protein>
    <recommendedName>
        <fullName evidence="1">Glycosyltransferase 2-like domain-containing protein</fullName>
    </recommendedName>
</protein>
<proteinExistence type="predicted"/>
<dbReference type="PANTHER" id="PTHR43685:SF2">
    <property type="entry name" value="GLYCOSYLTRANSFERASE 2-LIKE DOMAIN-CONTAINING PROTEIN"/>
    <property type="match status" value="1"/>
</dbReference>
<keyword evidence="3" id="KW-1185">Reference proteome</keyword>
<dbReference type="RefSeq" id="WP_095413608.1">
    <property type="nucleotide sequence ID" value="NZ_CP018477.1"/>
</dbReference>
<evidence type="ECO:0000313" key="2">
    <source>
        <dbReference type="EMBL" id="ASV72783.1"/>
    </source>
</evidence>
<dbReference type="EMBL" id="CP018477">
    <property type="protein sequence ID" value="ASV72783.1"/>
    <property type="molecule type" value="Genomic_DNA"/>
</dbReference>
<accession>A0A286RA06</accession>
<feature type="domain" description="Glycosyltransferase 2-like" evidence="1">
    <location>
        <begin position="5"/>
        <end position="120"/>
    </location>
</feature>
<dbReference type="Gene3D" id="3.90.550.10">
    <property type="entry name" value="Spore Coat Polysaccharide Biosynthesis Protein SpsA, Chain A"/>
    <property type="match status" value="1"/>
</dbReference>
<dbReference type="KEGG" id="ttf:THTE_0181"/>
<organism evidence="2 3">
    <name type="scientific">Thermogutta terrifontis</name>
    <dbReference type="NCBI Taxonomy" id="1331910"/>
    <lineage>
        <taxon>Bacteria</taxon>
        <taxon>Pseudomonadati</taxon>
        <taxon>Planctomycetota</taxon>
        <taxon>Planctomycetia</taxon>
        <taxon>Pirellulales</taxon>
        <taxon>Thermoguttaceae</taxon>
        <taxon>Thermogutta</taxon>
    </lineage>
</organism>
<dbReference type="AlphaFoldDB" id="A0A286RA06"/>
<evidence type="ECO:0000313" key="3">
    <source>
        <dbReference type="Proteomes" id="UP000215086"/>
    </source>
</evidence>
<reference evidence="2 3" key="1">
    <citation type="journal article" name="Front. Microbiol.">
        <title>Sugar Metabolism of the First Thermophilic Planctomycete Thermogutta terrifontis: Comparative Genomic and Transcriptomic Approaches.</title>
        <authorList>
            <person name="Elcheninov A.G."/>
            <person name="Menzel P."/>
            <person name="Gudbergsdottir S.R."/>
            <person name="Slesarev A.I."/>
            <person name="Kadnikov V.V."/>
            <person name="Krogh A."/>
            <person name="Bonch-Osmolovskaya E.A."/>
            <person name="Peng X."/>
            <person name="Kublanov I.V."/>
        </authorList>
    </citation>
    <scope>NUCLEOTIDE SEQUENCE [LARGE SCALE GENOMIC DNA]</scope>
    <source>
        <strain evidence="2 3">R1</strain>
    </source>
</reference>
<name>A0A286RA06_9BACT</name>
<dbReference type="InterPro" id="IPR001173">
    <property type="entry name" value="Glyco_trans_2-like"/>
</dbReference>
<dbReference type="InterPro" id="IPR029044">
    <property type="entry name" value="Nucleotide-diphossugar_trans"/>
</dbReference>
<dbReference type="PANTHER" id="PTHR43685">
    <property type="entry name" value="GLYCOSYLTRANSFERASE"/>
    <property type="match status" value="1"/>
</dbReference>
<dbReference type="SUPFAM" id="SSF53448">
    <property type="entry name" value="Nucleotide-diphospho-sugar transferases"/>
    <property type="match status" value="1"/>
</dbReference>
<dbReference type="InterPro" id="IPR050834">
    <property type="entry name" value="Glycosyltransf_2"/>
</dbReference>
<evidence type="ECO:0000259" key="1">
    <source>
        <dbReference type="Pfam" id="PF00535"/>
    </source>
</evidence>
<sequence length="309" mass="33646">MLRLSVIIPVVRTLPRLEDTLVSVLEYGPDNCQVIVVLDQPYSDPYGLEGEITFIRAGEGLQLARALNLGCRAASGEWIHFLPCGNLVARNWAENALAHATDRRIGVIVPLTVDARDESRILAAGMGYDNAGRLVHLQRGVSLEGTTLAHRSRVLPHFSGAFFRRDTLLALGGADESLGDGWVLADVTLQFFRAGFVSVLEPTCVVRGDPALEPVGYDYAAARDAERFFWRWSDRRGSTILRHLALLTGQTLAALPRGQLWPHVAGRLAGWRGSAATGLVKNNGTLRSAIRQNTCDRSPPEASYIAKAG</sequence>
<dbReference type="CDD" id="cd00761">
    <property type="entry name" value="Glyco_tranf_GTA_type"/>
    <property type="match status" value="1"/>
</dbReference>
<dbReference type="Pfam" id="PF00535">
    <property type="entry name" value="Glycos_transf_2"/>
    <property type="match status" value="1"/>
</dbReference>
<dbReference type="Proteomes" id="UP000215086">
    <property type="component" value="Chromosome"/>
</dbReference>